<feature type="region of interest" description="Disordered" evidence="5">
    <location>
        <begin position="1413"/>
        <end position="1491"/>
    </location>
</feature>
<dbReference type="PROSITE" id="PS51477">
    <property type="entry name" value="PAH"/>
    <property type="match status" value="2"/>
</dbReference>
<dbReference type="Proteomes" id="UP001590951">
    <property type="component" value="Unassembled WGS sequence"/>
</dbReference>
<feature type="compositionally biased region" description="Acidic residues" evidence="5">
    <location>
        <begin position="1875"/>
        <end position="1887"/>
    </location>
</feature>
<dbReference type="SMART" id="SM00761">
    <property type="entry name" value="HDAC_interact"/>
    <property type="match status" value="1"/>
</dbReference>
<dbReference type="EMBL" id="JBHFEH010000002">
    <property type="protein sequence ID" value="KAL2058620.1"/>
    <property type="molecule type" value="Genomic_DNA"/>
</dbReference>
<dbReference type="PANTHER" id="PTHR12346:SF0">
    <property type="entry name" value="SIN3A, ISOFORM G"/>
    <property type="match status" value="1"/>
</dbReference>
<dbReference type="InterPro" id="IPR031693">
    <property type="entry name" value="Sin3_C"/>
</dbReference>
<dbReference type="Pfam" id="PF08295">
    <property type="entry name" value="Sin3_corepress"/>
    <property type="match status" value="1"/>
</dbReference>
<feature type="domain" description="Histone deacetylase interacting" evidence="7">
    <location>
        <begin position="1121"/>
        <end position="1222"/>
    </location>
</feature>
<evidence type="ECO:0000256" key="3">
    <source>
        <dbReference type="ARBA" id="ARBA00023242"/>
    </source>
</evidence>
<evidence type="ECO:0000256" key="2">
    <source>
        <dbReference type="ARBA" id="ARBA00022491"/>
    </source>
</evidence>
<dbReference type="InterPro" id="IPR039774">
    <property type="entry name" value="Sin3-like"/>
</dbReference>
<feature type="compositionally biased region" description="Pro residues" evidence="5">
    <location>
        <begin position="295"/>
        <end position="305"/>
    </location>
</feature>
<keyword evidence="9" id="KW-1185">Reference proteome</keyword>
<feature type="region of interest" description="Disordered" evidence="5">
    <location>
        <begin position="1854"/>
        <end position="1887"/>
    </location>
</feature>
<sequence length="1887" mass="211575">MKTTVPLLLITICSQVSFASTQLLFPNFFRTNPAKPASQGNQSPVVNILNMLAPPSKNDEPSAGSDGLSISDVIGKERVINIFAGFTRDIDTISKRLDDQSQNATVLAPLNSALQKLPRKPWEDPKDYNALGDKAYEGQSGEDRATRNLRRFAEAHVVPVSPWKEGEKVESMGGGTVWWESRDGYKVVQPGNVEVSSIAERVSNGECVLKRHSKGRKSGATVSSTFVRFSSTCSTDGALNGLFFTRRELQSIVVRAMNSQNGNGWPPGPGGGAPPSNNEHTQGQQRQPGSFGPTQPQPMHQPPPSQMNGPSILHQSGPFFSSSNGHSLPNPQGLSQVQPLQPARGPPPAQQQQSPTSMQHHTVQAPGYSLPTLGPTLPPQQSPQAVLNAERDFERERIREQQIAQQRYDQETEMIQQQQREQQQREQQQPQQQQPEQQQPQQQHRKQRKQQQQQQQQQQQREQQQQQRELRQSPRENHTGTIPIQQPVASRVPATLHGPNGILNDQHPGVGVAPPPPQAPLGAPSGTGNVFSNGVQATTDNSLRPFAQQVTQPIPPQNLLGFTNAATPQQLPNGVAALSQGQQPILNDALSYLDQVKVRFVHQPDVYNQFLDIMKDFKSQAIDTPGVIERVSSLFAGHPELIQGFNTFLPPGYRIECGTPNDPNSIRVTTPMGTTVHQMPPVQNRINGVPNGINGIEGSRQAIYPDRSQANGEYQSSQHDDDVHGSIIARQGGHPLFAGQANFGNESGGPYERDEQGGVSEAALIAHQQEQQGVSHLSNAVSAVATNGAPGRHTLAQVSPVGGPATLSQGVTGLSNAALNSGVQLGMEKRGPVEFNHAIGYVNKIKNRFSNQPEIYKQFLEILQTYQRESKPIQDVYAQVTQLFNAAPDLLEDFKQFLPESAAQAKAQAAAKQANEEAAMLSNVRTEYSQHAQVQTPRPEMKMPPVGNFAPPSATKENKKRRGGPGSQMTGGAAAIDPGVGPSVTNRNGAGRGNTNKRARVEQAKPAAPEVPPVSPSLVPSLPTPMPPTRDTGSVSDQLAFFDRVKKLLNDKKTFNEFLKLCNLFTQDLIDKNLLMHKAYGFIGSNSELTNWFKNFINYDGRDEIIVNSPKIPGDKVVLSNCRGLGQSYRLLPKRERLRMCSGRDKMCHQVLNDEWVSHPTWASEDSGFVAHRKNQYEEALHRIEEERHDYDINIESCLRTIQLLEPIAQQLQMSSPAEKAAFELPAGIGGQSQTIYQRVIKKIYDRERGCKLVDDMFKRPNAVIPVVLGRLKQKAEEWKASQREWEKIWRAQTNQIFWRSLDHQGLNVKGADKRQFQPKALQTEIQVRYEEQRRQRINSSYFVPKYQFRYRFEDVEVIHDASHLLLTHLYHSFTANDIDKSRLETFLKTFIPIFFDIDRDTFQAAMSDIYETTPPNEEAEDEGANNDDSAGRGRRGGKGKNSNLLRGVLERGRQGQKEDSVLESKETTPDVHSNDEDTPASTGTPTDQLPRVDEAEHRWLSHPSTGNKTADLNVPFKRDDFHLYASLNIYCFFRMFEMLYERLTKLKGSEKTVKDDVQRSEMIKPAHELRLIDRKPSDFFTDVSPSANYYRQTLTMCEEVVKGELDAVHLEDTLRRFYMDSGWLLYGFDKMLAALLRFALNILISDNKDKSLDIINYFYKDRKEDETTHQAELTYRKQVEKLTKEGDIYRIRYNRPSRTATIQIFKKDDKTYQSDELAAQARWSYYISTYSMLDRTEGILPKDIKFPLLNRNMPKPLGEDEDYTNAYGAPQWNEDKLVVRIAPGIYKILYDSDTYEWWVHNAQFRKRGLGAYDEVSKERKRKFENVFGEKGLLISGLEGAKLDQDNEEFRRWINDGPADASDRPARRQRGGELDGADDGDEVMGGS</sequence>
<accession>A0ABR4BLL6</accession>
<dbReference type="InterPro" id="IPR036378">
    <property type="entry name" value="FAS1_dom_sf"/>
</dbReference>
<protein>
    <recommendedName>
        <fullName evidence="7">Histone deacetylase interacting domain-containing protein</fullName>
    </recommendedName>
</protein>
<evidence type="ECO:0000256" key="4">
    <source>
        <dbReference type="PROSITE-ProRule" id="PRU00810"/>
    </source>
</evidence>
<dbReference type="SUPFAM" id="SSF47762">
    <property type="entry name" value="PAH2 domain"/>
    <property type="match status" value="3"/>
</dbReference>
<feature type="chain" id="PRO_5046814527" description="Histone deacetylase interacting domain-containing protein" evidence="6">
    <location>
        <begin position="20"/>
        <end position="1887"/>
    </location>
</feature>
<feature type="compositionally biased region" description="Low complexity" evidence="5">
    <location>
        <begin position="450"/>
        <end position="467"/>
    </location>
</feature>
<dbReference type="InterPro" id="IPR013194">
    <property type="entry name" value="HDAC_interact_dom"/>
</dbReference>
<organism evidence="8 9">
    <name type="scientific">Lepraria finkii</name>
    <dbReference type="NCBI Taxonomy" id="1340010"/>
    <lineage>
        <taxon>Eukaryota</taxon>
        <taxon>Fungi</taxon>
        <taxon>Dikarya</taxon>
        <taxon>Ascomycota</taxon>
        <taxon>Pezizomycotina</taxon>
        <taxon>Lecanoromycetes</taxon>
        <taxon>OSLEUM clade</taxon>
        <taxon>Lecanoromycetidae</taxon>
        <taxon>Lecanorales</taxon>
        <taxon>Lecanorineae</taxon>
        <taxon>Stereocaulaceae</taxon>
        <taxon>Lepraria</taxon>
    </lineage>
</organism>
<feature type="region of interest" description="Disordered" evidence="5">
    <location>
        <begin position="258"/>
        <end position="388"/>
    </location>
</feature>
<dbReference type="SUPFAM" id="SSF82153">
    <property type="entry name" value="FAS1 domain"/>
    <property type="match status" value="1"/>
</dbReference>
<feature type="signal peptide" evidence="6">
    <location>
        <begin position="1"/>
        <end position="19"/>
    </location>
</feature>
<feature type="compositionally biased region" description="Polar residues" evidence="5">
    <location>
        <begin position="279"/>
        <end position="288"/>
    </location>
</feature>
<evidence type="ECO:0000313" key="9">
    <source>
        <dbReference type="Proteomes" id="UP001590951"/>
    </source>
</evidence>
<dbReference type="Gene3D" id="1.20.1160.11">
    <property type="entry name" value="Paired amphipathic helix"/>
    <property type="match status" value="3"/>
</dbReference>
<proteinExistence type="predicted"/>
<evidence type="ECO:0000256" key="6">
    <source>
        <dbReference type="SAM" id="SignalP"/>
    </source>
</evidence>
<feature type="region of interest" description="Disordered" evidence="5">
    <location>
        <begin position="735"/>
        <end position="756"/>
    </location>
</feature>
<dbReference type="Pfam" id="PF16879">
    <property type="entry name" value="Sin3a_C"/>
    <property type="match status" value="1"/>
</dbReference>
<feature type="region of interest" description="Disordered" evidence="5">
    <location>
        <begin position="118"/>
        <end position="140"/>
    </location>
</feature>
<feature type="compositionally biased region" description="Basic and acidic residues" evidence="5">
    <location>
        <begin position="1861"/>
        <end position="1873"/>
    </location>
</feature>
<feature type="region of interest" description="Disordered" evidence="5">
    <location>
        <begin position="407"/>
        <end position="532"/>
    </location>
</feature>
<feature type="compositionally biased region" description="Low complexity" evidence="5">
    <location>
        <begin position="366"/>
        <end position="375"/>
    </location>
</feature>
<keyword evidence="6" id="KW-0732">Signal</keyword>
<feature type="compositionally biased region" description="Basic and acidic residues" evidence="5">
    <location>
        <begin position="468"/>
        <end position="478"/>
    </location>
</feature>
<evidence type="ECO:0000259" key="7">
    <source>
        <dbReference type="SMART" id="SM00761"/>
    </source>
</evidence>
<feature type="compositionally biased region" description="Basic and acidic residues" evidence="5">
    <location>
        <begin position="1449"/>
        <end position="1476"/>
    </location>
</feature>
<feature type="region of interest" description="Disordered" evidence="5">
    <location>
        <begin position="926"/>
        <end position="1016"/>
    </location>
</feature>
<feature type="compositionally biased region" description="Low complexity" evidence="5">
    <location>
        <begin position="985"/>
        <end position="996"/>
    </location>
</feature>
<feature type="compositionally biased region" description="Polar residues" evidence="5">
    <location>
        <begin position="926"/>
        <end position="936"/>
    </location>
</feature>
<evidence type="ECO:0000256" key="5">
    <source>
        <dbReference type="SAM" id="MobiDB-lite"/>
    </source>
</evidence>
<feature type="compositionally biased region" description="Low complexity" evidence="5">
    <location>
        <begin position="416"/>
        <end position="442"/>
    </location>
</feature>
<feature type="compositionally biased region" description="Polar residues" evidence="5">
    <location>
        <begin position="318"/>
        <end position="337"/>
    </location>
</feature>
<dbReference type="InterPro" id="IPR003822">
    <property type="entry name" value="PAH"/>
</dbReference>
<name>A0ABR4BLL6_9LECA</name>
<comment type="caution">
    <text evidence="8">The sequence shown here is derived from an EMBL/GenBank/DDBJ whole genome shotgun (WGS) entry which is preliminary data.</text>
</comment>
<comment type="subcellular location">
    <subcellularLocation>
        <location evidence="1 4">Nucleus</location>
    </subcellularLocation>
</comment>
<gene>
    <name evidence="8" type="ORF">ABVK25_001348</name>
</gene>
<dbReference type="InterPro" id="IPR036600">
    <property type="entry name" value="PAH_sf"/>
</dbReference>
<evidence type="ECO:0000313" key="8">
    <source>
        <dbReference type="EMBL" id="KAL2058620.1"/>
    </source>
</evidence>
<keyword evidence="3 4" id="KW-0539">Nucleus</keyword>
<keyword evidence="2" id="KW-0678">Repressor</keyword>
<feature type="compositionally biased region" description="Polar residues" evidence="5">
    <location>
        <begin position="479"/>
        <end position="488"/>
    </location>
</feature>
<dbReference type="Pfam" id="PF02671">
    <property type="entry name" value="PAH"/>
    <property type="match status" value="3"/>
</dbReference>
<reference evidence="8 9" key="1">
    <citation type="submission" date="2024-09" db="EMBL/GenBank/DDBJ databases">
        <title>Rethinking Asexuality: The Enigmatic Case of Functional Sexual Genes in Lepraria (Stereocaulaceae).</title>
        <authorList>
            <person name="Doellman M."/>
            <person name="Sun Y."/>
            <person name="Barcenas-Pena A."/>
            <person name="Lumbsch H.T."/>
            <person name="Grewe F."/>
        </authorList>
    </citation>
    <scope>NUCLEOTIDE SEQUENCE [LARGE SCALE GENOMIC DNA]</scope>
    <source>
        <strain evidence="8 9">Grewe 0041</strain>
    </source>
</reference>
<dbReference type="PANTHER" id="PTHR12346">
    <property type="entry name" value="SIN3B-RELATED"/>
    <property type="match status" value="1"/>
</dbReference>
<evidence type="ECO:0000256" key="1">
    <source>
        <dbReference type="ARBA" id="ARBA00004123"/>
    </source>
</evidence>